<dbReference type="PANTHER" id="PTHR12548:SF19">
    <property type="entry name" value="TRANSCRIPTION FACTOR-LIKE PROTEIN DPA"/>
    <property type="match status" value="1"/>
</dbReference>
<evidence type="ECO:0000313" key="13">
    <source>
        <dbReference type="Proteomes" id="UP000222542"/>
    </source>
</evidence>
<feature type="domain" description="Transcription factor DP C-terminal" evidence="10">
    <location>
        <begin position="148"/>
        <end position="259"/>
    </location>
</feature>
<dbReference type="CDD" id="cd14458">
    <property type="entry name" value="DP_DD"/>
    <property type="match status" value="1"/>
</dbReference>
<evidence type="ECO:0000256" key="5">
    <source>
        <dbReference type="ARBA" id="ARBA00023163"/>
    </source>
</evidence>
<dbReference type="GO" id="GO:0005634">
    <property type="term" value="C:nucleus"/>
    <property type="evidence" value="ECO:0000318"/>
    <property type="project" value="GO_Central"/>
</dbReference>
<dbReference type="SUPFAM" id="SSF46785">
    <property type="entry name" value="Winged helix' DNA-binding domain"/>
    <property type="match status" value="1"/>
</dbReference>
<dbReference type="Pfam" id="PF02319">
    <property type="entry name" value="WHD_E2F_TDP"/>
    <property type="match status" value="1"/>
</dbReference>
<dbReference type="AlphaFoldDB" id="A0A1U8EFG7"/>
<dbReference type="InterPro" id="IPR036390">
    <property type="entry name" value="WH_DNA-bd_sf"/>
</dbReference>
<dbReference type="Proteomes" id="UP000222542">
    <property type="component" value="Unassembled WGS sequence"/>
</dbReference>
<dbReference type="InterPro" id="IPR038168">
    <property type="entry name" value="TF_DP_C_sf"/>
</dbReference>
<comment type="caution">
    <text evidence="12">The sequence shown here is derived from an EMBL/GenBank/DDBJ whole genome shotgun (WGS) entry which is preliminary data.</text>
</comment>
<dbReference type="OMA" id="YSIMVCK"/>
<evidence type="ECO:0000256" key="7">
    <source>
        <dbReference type="ARBA" id="ARBA00023306"/>
    </source>
</evidence>
<keyword evidence="4 8" id="KW-0238">DNA-binding</keyword>
<dbReference type="SMART" id="SM01138">
    <property type="entry name" value="DP"/>
    <property type="match status" value="1"/>
</dbReference>
<evidence type="ECO:0000259" key="11">
    <source>
        <dbReference type="SMART" id="SM01372"/>
    </source>
</evidence>
<evidence type="ECO:0000256" key="1">
    <source>
        <dbReference type="ARBA" id="ARBA00004123"/>
    </source>
</evidence>
<feature type="domain" description="E2F/DP family winged-helix DNA-binding" evidence="11">
    <location>
        <begin position="56"/>
        <end position="138"/>
    </location>
</feature>
<keyword evidence="7" id="KW-0131">Cell cycle</keyword>
<reference evidence="12 13" key="1">
    <citation type="journal article" date="2014" name="Nat. Genet.">
        <title>Genome sequence of the hot pepper provides insights into the evolution of pungency in Capsicum species.</title>
        <authorList>
            <person name="Kim S."/>
            <person name="Park M."/>
            <person name="Yeom S.I."/>
            <person name="Kim Y.M."/>
            <person name="Lee J.M."/>
            <person name="Lee H.A."/>
            <person name="Seo E."/>
            <person name="Choi J."/>
            <person name="Cheong K."/>
            <person name="Kim K.T."/>
            <person name="Jung K."/>
            <person name="Lee G.W."/>
            <person name="Oh S.K."/>
            <person name="Bae C."/>
            <person name="Kim S.B."/>
            <person name="Lee H.Y."/>
            <person name="Kim S.Y."/>
            <person name="Kim M.S."/>
            <person name="Kang B.C."/>
            <person name="Jo Y.D."/>
            <person name="Yang H.B."/>
            <person name="Jeong H.J."/>
            <person name="Kang W.H."/>
            <person name="Kwon J.K."/>
            <person name="Shin C."/>
            <person name="Lim J.Y."/>
            <person name="Park J.H."/>
            <person name="Huh J.H."/>
            <person name="Kim J.S."/>
            <person name="Kim B.D."/>
            <person name="Cohen O."/>
            <person name="Paran I."/>
            <person name="Suh M.C."/>
            <person name="Lee S.B."/>
            <person name="Kim Y.K."/>
            <person name="Shin Y."/>
            <person name="Noh S.J."/>
            <person name="Park J."/>
            <person name="Seo Y.S."/>
            <person name="Kwon S.Y."/>
            <person name="Kim H.A."/>
            <person name="Park J.M."/>
            <person name="Kim H.J."/>
            <person name="Choi S.B."/>
            <person name="Bosland P.W."/>
            <person name="Reeves G."/>
            <person name="Jo S.H."/>
            <person name="Lee B.W."/>
            <person name="Cho H.T."/>
            <person name="Choi H.S."/>
            <person name="Lee M.S."/>
            <person name="Yu Y."/>
            <person name="Do Choi Y."/>
            <person name="Park B.S."/>
            <person name="van Deynze A."/>
            <person name="Ashrafi H."/>
            <person name="Hill T."/>
            <person name="Kim W.T."/>
            <person name="Pai H.S."/>
            <person name="Ahn H.K."/>
            <person name="Yeam I."/>
            <person name="Giovannoni J.J."/>
            <person name="Rose J.K."/>
            <person name="Sorensen I."/>
            <person name="Lee S.J."/>
            <person name="Kim R.W."/>
            <person name="Choi I.Y."/>
            <person name="Choi B.S."/>
            <person name="Lim J.S."/>
            <person name="Lee Y.H."/>
            <person name="Choi D."/>
        </authorList>
    </citation>
    <scope>NUCLEOTIDE SEQUENCE [LARGE SCALE GENOMIC DNA]</scope>
    <source>
        <strain evidence="13">cv. CM334</strain>
    </source>
</reference>
<dbReference type="Gene3D" id="1.20.140.80">
    <property type="entry name" value="Transcription factor DP"/>
    <property type="match status" value="1"/>
</dbReference>
<dbReference type="GO" id="GO:0005667">
    <property type="term" value="C:transcription regulator complex"/>
    <property type="evidence" value="ECO:0007669"/>
    <property type="project" value="InterPro"/>
</dbReference>
<evidence type="ECO:0000256" key="2">
    <source>
        <dbReference type="ARBA" id="ARBA00010940"/>
    </source>
</evidence>
<dbReference type="SMART" id="SM01372">
    <property type="entry name" value="E2F_TDP"/>
    <property type="match status" value="1"/>
</dbReference>
<organism evidence="12 13">
    <name type="scientific">Capsicum annuum</name>
    <name type="common">Capsicum pepper</name>
    <dbReference type="NCBI Taxonomy" id="4072"/>
    <lineage>
        <taxon>Eukaryota</taxon>
        <taxon>Viridiplantae</taxon>
        <taxon>Streptophyta</taxon>
        <taxon>Embryophyta</taxon>
        <taxon>Tracheophyta</taxon>
        <taxon>Spermatophyta</taxon>
        <taxon>Magnoliopsida</taxon>
        <taxon>eudicotyledons</taxon>
        <taxon>Gunneridae</taxon>
        <taxon>Pentapetalae</taxon>
        <taxon>asterids</taxon>
        <taxon>lamiids</taxon>
        <taxon>Solanales</taxon>
        <taxon>Solanaceae</taxon>
        <taxon>Solanoideae</taxon>
        <taxon>Capsiceae</taxon>
        <taxon>Capsicum</taxon>
    </lineage>
</organism>
<protein>
    <submittedName>
        <fullName evidence="12">Transcription factor-like protein DPA</fullName>
    </submittedName>
</protein>
<keyword evidence="13" id="KW-1185">Reference proteome</keyword>
<dbReference type="OrthoDB" id="552115at2759"/>
<evidence type="ECO:0000256" key="3">
    <source>
        <dbReference type="ARBA" id="ARBA00023015"/>
    </source>
</evidence>
<dbReference type="GO" id="GO:0006357">
    <property type="term" value="P:regulation of transcription by RNA polymerase II"/>
    <property type="evidence" value="ECO:0000318"/>
    <property type="project" value="GO_Central"/>
</dbReference>
<dbReference type="InterPro" id="IPR036388">
    <property type="entry name" value="WH-like_DNA-bd_sf"/>
</dbReference>
<dbReference type="InterPro" id="IPR014889">
    <property type="entry name" value="Transc_factor_DP_C"/>
</dbReference>
<dbReference type="PANTHER" id="PTHR12548">
    <property type="entry name" value="TRANSCRIPTION FACTOR DP"/>
    <property type="match status" value="1"/>
</dbReference>
<evidence type="ECO:0000256" key="6">
    <source>
        <dbReference type="ARBA" id="ARBA00023242"/>
    </source>
</evidence>
<name>A0A1U8EFG7_CAPAN</name>
<dbReference type="SMR" id="A0A1U8EFG7"/>
<dbReference type="SUPFAM" id="SSF144074">
    <property type="entry name" value="E2F-DP heterodimerization region"/>
    <property type="match status" value="1"/>
</dbReference>
<dbReference type="InterPro" id="IPR037241">
    <property type="entry name" value="E2F-DP_heterodim"/>
</dbReference>
<dbReference type="InterPro" id="IPR015648">
    <property type="entry name" value="Transcrpt_fac_DP"/>
</dbReference>
<feature type="coiled-coil region" evidence="9">
    <location>
        <begin position="161"/>
        <end position="191"/>
    </location>
</feature>
<comment type="subcellular location">
    <subcellularLocation>
        <location evidence="1 8">Nucleus</location>
    </subcellularLocation>
</comment>
<evidence type="ECO:0000259" key="10">
    <source>
        <dbReference type="SMART" id="SM01138"/>
    </source>
</evidence>
<keyword evidence="3 8" id="KW-0805">Transcription regulation</keyword>
<keyword evidence="6 8" id="KW-0539">Nucleus</keyword>
<evidence type="ECO:0000313" key="12">
    <source>
        <dbReference type="EMBL" id="PHT72150.1"/>
    </source>
</evidence>
<evidence type="ECO:0000256" key="8">
    <source>
        <dbReference type="RuleBase" id="RU003796"/>
    </source>
</evidence>
<sequence length="261" mass="29425">MMDVKTSASTFEGFNQRCSKGKSSFRATTGCDDKFLHVKQHAQTSDTAKLKKGSKIVEGGLRQYSIMVCKKVEDKGRITYGEVADEIIAEFMATDSNSSVPISESDEKNVRRRVYDSLNVLMALDVIERDRKEIHWKGLPNSDARDMEEIKMLHAELMAKIGKKAAYLQDLEEQLANLQNLKLRNEKLCKSTKGSSQGVSLPFVLVQTARHAKLNIEISEDNQLVHFDFESFIFTLHDDADVLKLMRHHGLLESKSVSPTS</sequence>
<dbReference type="InterPro" id="IPR003316">
    <property type="entry name" value="E2F_WHTH_DNA-bd_dom"/>
</dbReference>
<reference evidence="12 13" key="2">
    <citation type="journal article" date="2017" name="Genome Biol.">
        <title>New reference genome sequences of hot pepper reveal the massive evolution of plant disease-resistance genes by retroduplication.</title>
        <authorList>
            <person name="Kim S."/>
            <person name="Park J."/>
            <person name="Yeom S.I."/>
            <person name="Kim Y.M."/>
            <person name="Seo E."/>
            <person name="Kim K.T."/>
            <person name="Kim M.S."/>
            <person name="Lee J.M."/>
            <person name="Cheong K."/>
            <person name="Shin H.S."/>
            <person name="Kim S.B."/>
            <person name="Han K."/>
            <person name="Lee J."/>
            <person name="Park M."/>
            <person name="Lee H.A."/>
            <person name="Lee H.Y."/>
            <person name="Lee Y."/>
            <person name="Oh S."/>
            <person name="Lee J.H."/>
            <person name="Choi E."/>
            <person name="Choi E."/>
            <person name="Lee S.E."/>
            <person name="Jeon J."/>
            <person name="Kim H."/>
            <person name="Choi G."/>
            <person name="Song H."/>
            <person name="Lee J."/>
            <person name="Lee S.C."/>
            <person name="Kwon J.K."/>
            <person name="Lee H.Y."/>
            <person name="Koo N."/>
            <person name="Hong Y."/>
            <person name="Kim R.W."/>
            <person name="Kang W.H."/>
            <person name="Huh J.H."/>
            <person name="Kang B.C."/>
            <person name="Yang T.J."/>
            <person name="Lee Y.H."/>
            <person name="Bennetzen J.L."/>
            <person name="Choi D."/>
        </authorList>
    </citation>
    <scope>NUCLEOTIDE SEQUENCE [LARGE SCALE GENOMIC DNA]</scope>
    <source>
        <strain evidence="13">cv. CM334</strain>
    </source>
</reference>
<dbReference type="EMBL" id="AYRZ02000009">
    <property type="protein sequence ID" value="PHT72150.1"/>
    <property type="molecule type" value="Genomic_DNA"/>
</dbReference>
<evidence type="ECO:0000256" key="9">
    <source>
        <dbReference type="SAM" id="Coils"/>
    </source>
</evidence>
<dbReference type="Pfam" id="PF08781">
    <property type="entry name" value="DP"/>
    <property type="match status" value="1"/>
</dbReference>
<dbReference type="Gene3D" id="1.10.10.10">
    <property type="entry name" value="Winged helix-like DNA-binding domain superfamily/Winged helix DNA-binding domain"/>
    <property type="match status" value="1"/>
</dbReference>
<dbReference type="GO" id="GO:0003677">
    <property type="term" value="F:DNA binding"/>
    <property type="evidence" value="ECO:0007669"/>
    <property type="project" value="UniProtKB-KW"/>
</dbReference>
<proteinExistence type="inferred from homology"/>
<accession>A0A1U8EFG7</accession>
<keyword evidence="5 8" id="KW-0804">Transcription</keyword>
<dbReference type="GO" id="GO:0000981">
    <property type="term" value="F:DNA-binding transcription factor activity, RNA polymerase II-specific"/>
    <property type="evidence" value="ECO:0000318"/>
    <property type="project" value="GO_Central"/>
</dbReference>
<dbReference type="STRING" id="4072.A0A1U8EFG7"/>
<dbReference type="Gramene" id="PHT72150">
    <property type="protein sequence ID" value="PHT72150"/>
    <property type="gene ID" value="T459_22935"/>
</dbReference>
<gene>
    <name evidence="12" type="ORF">T459_22935</name>
</gene>
<dbReference type="GO" id="GO:0051726">
    <property type="term" value="P:regulation of cell cycle"/>
    <property type="evidence" value="ECO:0007669"/>
    <property type="project" value="InterPro"/>
</dbReference>
<evidence type="ECO:0000256" key="4">
    <source>
        <dbReference type="ARBA" id="ARBA00023125"/>
    </source>
</evidence>
<comment type="similarity">
    <text evidence="2 8">Belongs to the E2F/DP family.</text>
</comment>
<keyword evidence="9" id="KW-0175">Coiled coil</keyword>
<dbReference type="FunFam" id="1.10.10.10:FF:000360">
    <property type="entry name" value="Transcription factor Dp-1, a"/>
    <property type="match status" value="1"/>
</dbReference>